<dbReference type="InterPro" id="IPR006076">
    <property type="entry name" value="FAD-dep_OxRdtase"/>
</dbReference>
<evidence type="ECO:0000256" key="2">
    <source>
        <dbReference type="ARBA" id="ARBA00022630"/>
    </source>
</evidence>
<proteinExistence type="predicted"/>
<reference evidence="6" key="1">
    <citation type="submission" date="2021-05" db="EMBL/GenBank/DDBJ databases">
        <title>Complete genome sequence of the cellulolytic planctomycete Telmatocola sphagniphila SP2T and characterization of the first cellulase from planctomycetes.</title>
        <authorList>
            <person name="Rakitin A.L."/>
            <person name="Beletsky A.V."/>
            <person name="Naumoff D.G."/>
            <person name="Kulichevskaya I.S."/>
            <person name="Mardanov A.V."/>
            <person name="Ravin N.V."/>
            <person name="Dedysh S.N."/>
        </authorList>
    </citation>
    <scope>NUCLEOTIDE SEQUENCE</scope>
    <source>
        <strain evidence="6">SP2T</strain>
    </source>
</reference>
<keyword evidence="3" id="KW-0274">FAD</keyword>
<dbReference type="Gene3D" id="3.30.9.10">
    <property type="entry name" value="D-Amino Acid Oxidase, subunit A, domain 2"/>
    <property type="match status" value="1"/>
</dbReference>
<gene>
    <name evidence="6" type="primary">solA</name>
    <name evidence="6" type="ORF">KIH39_13280</name>
</gene>
<evidence type="ECO:0000256" key="4">
    <source>
        <dbReference type="ARBA" id="ARBA00023002"/>
    </source>
</evidence>
<comment type="cofactor">
    <cofactor evidence="1">
        <name>FAD</name>
        <dbReference type="ChEBI" id="CHEBI:57692"/>
    </cofactor>
</comment>
<dbReference type="InterPro" id="IPR045170">
    <property type="entry name" value="MTOX"/>
</dbReference>
<feature type="domain" description="FAD dependent oxidoreductase" evidence="5">
    <location>
        <begin position="7"/>
        <end position="358"/>
    </location>
</feature>
<name>A0A8E6B241_9BACT</name>
<dbReference type="GO" id="GO:0050660">
    <property type="term" value="F:flavin adenine dinucleotide binding"/>
    <property type="evidence" value="ECO:0007669"/>
    <property type="project" value="InterPro"/>
</dbReference>
<evidence type="ECO:0000256" key="3">
    <source>
        <dbReference type="ARBA" id="ARBA00022827"/>
    </source>
</evidence>
<dbReference type="AlphaFoldDB" id="A0A8E6B241"/>
<dbReference type="RefSeq" id="WP_213493726.1">
    <property type="nucleotide sequence ID" value="NZ_CP074694.1"/>
</dbReference>
<dbReference type="Gene3D" id="3.50.50.60">
    <property type="entry name" value="FAD/NAD(P)-binding domain"/>
    <property type="match status" value="1"/>
</dbReference>
<dbReference type="NCBIfam" id="NF008425">
    <property type="entry name" value="PRK11259.1"/>
    <property type="match status" value="1"/>
</dbReference>
<dbReference type="EC" id="1.5.3.2" evidence="6"/>
<dbReference type="GO" id="GO:0008115">
    <property type="term" value="F:sarcosine oxidase activity"/>
    <property type="evidence" value="ECO:0007669"/>
    <property type="project" value="TreeGrafter"/>
</dbReference>
<dbReference type="GO" id="GO:0050131">
    <property type="term" value="F:N-methyl-L-amino-acid oxidase activity"/>
    <property type="evidence" value="ECO:0007669"/>
    <property type="project" value="UniProtKB-EC"/>
</dbReference>
<evidence type="ECO:0000313" key="6">
    <source>
        <dbReference type="EMBL" id="QVL29844.1"/>
    </source>
</evidence>
<dbReference type="Pfam" id="PF01266">
    <property type="entry name" value="DAO"/>
    <property type="match status" value="1"/>
</dbReference>
<dbReference type="Proteomes" id="UP000676194">
    <property type="component" value="Chromosome"/>
</dbReference>
<evidence type="ECO:0000313" key="7">
    <source>
        <dbReference type="Proteomes" id="UP000676194"/>
    </source>
</evidence>
<evidence type="ECO:0000259" key="5">
    <source>
        <dbReference type="Pfam" id="PF01266"/>
    </source>
</evidence>
<sequence length="378" mass="42134">MNKILYDAAIIGLGAMGLATAGELSRRGLKVIGMEQFTIPNDQGSSHGKTRIIRKAYYEHPDYVPLADRAFHLWRDLERESSQSLLLDSHCLSIGPNGSSVVEGVRESCREHHLPIESLSSGQLQQRYPAFQFDSRFEAVAEMDAGILRVEECLIALANSARKMGADLHENETVKSWERVGPQILIQTNRGEYRVKKLILTAGPWSSSVLKKLAIPLKLMRQTTTWLKTGTLPGLERGEFPIFLADTPTGCFYGIPSISGQGLKIAQHYGAPEVNSPEEIEREYSAADAVPVRDFLKSYLPHVNCEIAEGTVCIYTLSPDRHFIIDRYPTDEDVCFAAGFSGHGFKFAPVIGELLADLVEAKDFRFKTDLFQLARFKK</sequence>
<keyword evidence="4 6" id="KW-0560">Oxidoreductase</keyword>
<evidence type="ECO:0000256" key="1">
    <source>
        <dbReference type="ARBA" id="ARBA00001974"/>
    </source>
</evidence>
<dbReference type="KEGG" id="tsph:KIH39_13280"/>
<keyword evidence="2" id="KW-0285">Flavoprotein</keyword>
<dbReference type="InterPro" id="IPR036188">
    <property type="entry name" value="FAD/NAD-bd_sf"/>
</dbReference>
<dbReference type="EMBL" id="CP074694">
    <property type="protein sequence ID" value="QVL29844.1"/>
    <property type="molecule type" value="Genomic_DNA"/>
</dbReference>
<dbReference type="SUPFAM" id="SSF51905">
    <property type="entry name" value="FAD/NAD(P)-binding domain"/>
    <property type="match status" value="1"/>
</dbReference>
<dbReference type="PANTHER" id="PTHR10961:SF7">
    <property type="entry name" value="FAD DEPENDENT OXIDOREDUCTASE DOMAIN-CONTAINING PROTEIN"/>
    <property type="match status" value="1"/>
</dbReference>
<protein>
    <submittedName>
        <fullName evidence="6">N-methyl-L-tryptophan oxidase</fullName>
        <ecNumber evidence="6">1.5.3.2</ecNumber>
    </submittedName>
</protein>
<keyword evidence="7" id="KW-1185">Reference proteome</keyword>
<dbReference type="PANTHER" id="PTHR10961">
    <property type="entry name" value="PEROXISOMAL SARCOSINE OXIDASE"/>
    <property type="match status" value="1"/>
</dbReference>
<accession>A0A8E6B241</accession>
<dbReference type="SUPFAM" id="SSF54373">
    <property type="entry name" value="FAD-linked reductases, C-terminal domain"/>
    <property type="match status" value="1"/>
</dbReference>
<organism evidence="6 7">
    <name type="scientific">Telmatocola sphagniphila</name>
    <dbReference type="NCBI Taxonomy" id="1123043"/>
    <lineage>
        <taxon>Bacteria</taxon>
        <taxon>Pseudomonadati</taxon>
        <taxon>Planctomycetota</taxon>
        <taxon>Planctomycetia</taxon>
        <taxon>Gemmatales</taxon>
        <taxon>Gemmataceae</taxon>
    </lineage>
</organism>